<proteinExistence type="predicted"/>
<comment type="caution">
    <text evidence="2">The sequence shown here is derived from an EMBL/GenBank/DDBJ whole genome shotgun (WGS) entry which is preliminary data.</text>
</comment>
<feature type="region of interest" description="Disordered" evidence="1">
    <location>
        <begin position="22"/>
        <end position="60"/>
    </location>
</feature>
<protein>
    <submittedName>
        <fullName evidence="2">Uncharacterized protein</fullName>
    </submittedName>
</protein>
<feature type="compositionally biased region" description="Basic and acidic residues" evidence="1">
    <location>
        <begin position="83"/>
        <end position="98"/>
    </location>
</feature>
<dbReference type="Proteomes" id="UP000075502">
    <property type="component" value="Unassembled WGS sequence"/>
</dbReference>
<evidence type="ECO:0000313" key="3">
    <source>
        <dbReference type="Proteomes" id="UP000075502"/>
    </source>
</evidence>
<name>A0A150T9K4_SORCE</name>
<accession>A0A150T9K4</accession>
<sequence>MLCAGELGAGAGEPLERGLGAAAWSTAERPRAPASSGPSVLWPGAERRHRSRATSGAGDWPFVDQLIGEHSRRVATCAPAQHHRGDALEQRSGLRDRPGCGARGALAGHP</sequence>
<evidence type="ECO:0000256" key="1">
    <source>
        <dbReference type="SAM" id="MobiDB-lite"/>
    </source>
</evidence>
<dbReference type="EMBL" id="JEME01003294">
    <property type="protein sequence ID" value="KYG01372.1"/>
    <property type="molecule type" value="Genomic_DNA"/>
</dbReference>
<organism evidence="2 3">
    <name type="scientific">Sorangium cellulosum</name>
    <name type="common">Polyangium cellulosum</name>
    <dbReference type="NCBI Taxonomy" id="56"/>
    <lineage>
        <taxon>Bacteria</taxon>
        <taxon>Pseudomonadati</taxon>
        <taxon>Myxococcota</taxon>
        <taxon>Polyangia</taxon>
        <taxon>Polyangiales</taxon>
        <taxon>Polyangiaceae</taxon>
        <taxon>Sorangium</taxon>
    </lineage>
</organism>
<evidence type="ECO:0000313" key="2">
    <source>
        <dbReference type="EMBL" id="KYG01372.1"/>
    </source>
</evidence>
<reference evidence="2 3" key="1">
    <citation type="submission" date="2014-02" db="EMBL/GenBank/DDBJ databases">
        <title>The small core and large imbalanced accessory genome model reveals a collaborative survival strategy of Sorangium cellulosum strains in nature.</title>
        <authorList>
            <person name="Han K."/>
            <person name="Peng R."/>
            <person name="Blom J."/>
            <person name="Li Y.-Z."/>
        </authorList>
    </citation>
    <scope>NUCLEOTIDE SEQUENCE [LARGE SCALE GENOMIC DNA]</scope>
    <source>
        <strain evidence="2 3">So0007-03</strain>
    </source>
</reference>
<dbReference type="AlphaFoldDB" id="A0A150T9K4"/>
<gene>
    <name evidence="2" type="ORF">BE21_56620</name>
</gene>
<feature type="region of interest" description="Disordered" evidence="1">
    <location>
        <begin position="79"/>
        <end position="110"/>
    </location>
</feature>